<dbReference type="Proteomes" id="UP001371456">
    <property type="component" value="Unassembled WGS sequence"/>
</dbReference>
<gene>
    <name evidence="2" type="ORF">RDI58_007263</name>
</gene>
<organism evidence="2 3">
    <name type="scientific">Solanum bulbocastanum</name>
    <name type="common">Wild potato</name>
    <dbReference type="NCBI Taxonomy" id="147425"/>
    <lineage>
        <taxon>Eukaryota</taxon>
        <taxon>Viridiplantae</taxon>
        <taxon>Streptophyta</taxon>
        <taxon>Embryophyta</taxon>
        <taxon>Tracheophyta</taxon>
        <taxon>Spermatophyta</taxon>
        <taxon>Magnoliopsida</taxon>
        <taxon>eudicotyledons</taxon>
        <taxon>Gunneridae</taxon>
        <taxon>Pentapetalae</taxon>
        <taxon>asterids</taxon>
        <taxon>lamiids</taxon>
        <taxon>Solanales</taxon>
        <taxon>Solanaceae</taxon>
        <taxon>Solanoideae</taxon>
        <taxon>Solaneae</taxon>
        <taxon>Solanum</taxon>
    </lineage>
</organism>
<evidence type="ECO:0000313" key="2">
    <source>
        <dbReference type="EMBL" id="KAK6793810.1"/>
    </source>
</evidence>
<feature type="compositionally biased region" description="Basic and acidic residues" evidence="1">
    <location>
        <begin position="1"/>
        <end position="31"/>
    </location>
</feature>
<evidence type="ECO:0000256" key="1">
    <source>
        <dbReference type="SAM" id="MobiDB-lite"/>
    </source>
</evidence>
<dbReference type="EMBL" id="JBANQN010000003">
    <property type="protein sequence ID" value="KAK6793810.1"/>
    <property type="molecule type" value="Genomic_DNA"/>
</dbReference>
<name>A0AAN8YIG1_SOLBU</name>
<feature type="region of interest" description="Disordered" evidence="1">
    <location>
        <begin position="1"/>
        <end position="69"/>
    </location>
</feature>
<evidence type="ECO:0000313" key="3">
    <source>
        <dbReference type="Proteomes" id="UP001371456"/>
    </source>
</evidence>
<reference evidence="2 3" key="1">
    <citation type="submission" date="2024-02" db="EMBL/GenBank/DDBJ databases">
        <title>de novo genome assembly of Solanum bulbocastanum strain 11H21.</title>
        <authorList>
            <person name="Hosaka A.J."/>
        </authorList>
    </citation>
    <scope>NUCLEOTIDE SEQUENCE [LARGE SCALE GENOMIC DNA]</scope>
    <source>
        <tissue evidence="2">Young leaves</tissue>
    </source>
</reference>
<feature type="compositionally biased region" description="Polar residues" evidence="1">
    <location>
        <begin position="32"/>
        <end position="43"/>
    </location>
</feature>
<sequence length="133" mass="15329">MGENHSTTKEENKRNNLSESLITREKIDQEIVSKNNIRGMNQDQCREMEATIPKRKSKAPDNQNQSHLSQQIMLVSTDGLTEKKGTMTVQVSQQTPKEINIVTHKVTETEIQEAMQVVEEEKMKKSFRRIFPS</sequence>
<proteinExistence type="predicted"/>
<protein>
    <submittedName>
        <fullName evidence="2">Uncharacterized protein</fullName>
    </submittedName>
</protein>
<feature type="compositionally biased region" description="Polar residues" evidence="1">
    <location>
        <begin position="60"/>
        <end position="69"/>
    </location>
</feature>
<accession>A0AAN8YIG1</accession>
<comment type="caution">
    <text evidence="2">The sequence shown here is derived from an EMBL/GenBank/DDBJ whole genome shotgun (WGS) entry which is preliminary data.</text>
</comment>
<dbReference type="AlphaFoldDB" id="A0AAN8YIG1"/>
<keyword evidence="3" id="KW-1185">Reference proteome</keyword>